<name>A0A0K0XB18_MYCGD</name>
<feature type="domain" description="Flavin reductase like" evidence="5">
    <location>
        <begin position="25"/>
        <end position="178"/>
    </location>
</feature>
<dbReference type="PANTHER" id="PTHR33798">
    <property type="entry name" value="FLAVOPROTEIN OXYGENASE"/>
    <property type="match status" value="1"/>
</dbReference>
<comment type="cofactor">
    <cofactor evidence="1">
        <name>FMN</name>
        <dbReference type="ChEBI" id="CHEBI:58210"/>
    </cofactor>
</comment>
<dbReference type="PATRIC" id="fig|134601.6.peg.5173"/>
<dbReference type="SUPFAM" id="SSF50475">
    <property type="entry name" value="FMN-binding split barrel"/>
    <property type="match status" value="1"/>
</dbReference>
<evidence type="ECO:0000256" key="1">
    <source>
        <dbReference type="ARBA" id="ARBA00001917"/>
    </source>
</evidence>
<evidence type="ECO:0000256" key="2">
    <source>
        <dbReference type="ARBA" id="ARBA00022630"/>
    </source>
</evidence>
<gene>
    <name evidence="6" type="ORF">AFA91_25025</name>
</gene>
<keyword evidence="3" id="KW-0288">FMN</keyword>
<organism evidence="6 7">
    <name type="scientific">Mycolicibacterium goodii</name>
    <name type="common">Mycobacterium goodii</name>
    <dbReference type="NCBI Taxonomy" id="134601"/>
    <lineage>
        <taxon>Bacteria</taxon>
        <taxon>Bacillati</taxon>
        <taxon>Actinomycetota</taxon>
        <taxon>Actinomycetes</taxon>
        <taxon>Mycobacteriales</taxon>
        <taxon>Mycobacteriaceae</taxon>
        <taxon>Mycolicibacterium</taxon>
    </lineage>
</organism>
<evidence type="ECO:0000313" key="7">
    <source>
        <dbReference type="Proteomes" id="UP000062255"/>
    </source>
</evidence>
<evidence type="ECO:0000256" key="4">
    <source>
        <dbReference type="ARBA" id="ARBA00038054"/>
    </source>
</evidence>
<dbReference type="OrthoDB" id="9794638at2"/>
<dbReference type="GO" id="GO:0010181">
    <property type="term" value="F:FMN binding"/>
    <property type="evidence" value="ECO:0007669"/>
    <property type="project" value="InterPro"/>
</dbReference>
<dbReference type="SMART" id="SM00903">
    <property type="entry name" value="Flavin_Reduct"/>
    <property type="match status" value="1"/>
</dbReference>
<dbReference type="Proteomes" id="UP000062255">
    <property type="component" value="Chromosome"/>
</dbReference>
<dbReference type="STRING" id="134601.AFA91_25025"/>
<dbReference type="InterPro" id="IPR012349">
    <property type="entry name" value="Split_barrel_FMN-bd"/>
</dbReference>
<sequence>MHCSDITILDACELTARKAFGLLKAAVVPRPVAWTSTVSPAGVPNLAPFSFFTVVSSQPPMVLLSVEYQPDGRLKDSAANIEATGEFVVNIAPASMASAVDVTSAQVDPGVDEFTLAGLTPAPCLHVLPPRIAESPISLECRLHTTVQPGSDRLIIGEVVAFHLDSSVLDPAGRVDTALLDPVARTAADFARLQPLTANPQEM</sequence>
<dbReference type="Pfam" id="PF01613">
    <property type="entry name" value="Flavin_Reduct"/>
    <property type="match status" value="1"/>
</dbReference>
<reference evidence="6 7" key="1">
    <citation type="submission" date="2015-07" db="EMBL/GenBank/DDBJ databases">
        <title>Complete genome sequence of Mycobacterium goodii X7B, a facultative thermophilic biodesulfurizing bacterium.</title>
        <authorList>
            <person name="Yu B."/>
            <person name="Li F."/>
            <person name="Xu P."/>
        </authorList>
    </citation>
    <scope>NUCLEOTIDE SEQUENCE [LARGE SCALE GENOMIC DNA]</scope>
    <source>
        <strain evidence="6 7">X7B</strain>
    </source>
</reference>
<comment type="similarity">
    <text evidence="4">Belongs to the flavoredoxin family.</text>
</comment>
<proteinExistence type="inferred from homology"/>
<dbReference type="PANTHER" id="PTHR33798:SF5">
    <property type="entry name" value="FLAVIN REDUCTASE LIKE DOMAIN-CONTAINING PROTEIN"/>
    <property type="match status" value="1"/>
</dbReference>
<evidence type="ECO:0000259" key="5">
    <source>
        <dbReference type="SMART" id="SM00903"/>
    </source>
</evidence>
<dbReference type="KEGG" id="mgo:AFA91_25025"/>
<evidence type="ECO:0000256" key="3">
    <source>
        <dbReference type="ARBA" id="ARBA00022643"/>
    </source>
</evidence>
<dbReference type="RefSeq" id="WP_049747068.1">
    <property type="nucleotide sequence ID" value="NZ_CP012150.1"/>
</dbReference>
<protein>
    <recommendedName>
        <fullName evidence="5">Flavin reductase like domain-containing protein</fullName>
    </recommendedName>
</protein>
<dbReference type="GO" id="GO:0016646">
    <property type="term" value="F:oxidoreductase activity, acting on the CH-NH group of donors, NAD or NADP as acceptor"/>
    <property type="evidence" value="ECO:0007669"/>
    <property type="project" value="UniProtKB-ARBA"/>
</dbReference>
<dbReference type="EMBL" id="CP012150">
    <property type="protein sequence ID" value="AKS34614.1"/>
    <property type="molecule type" value="Genomic_DNA"/>
</dbReference>
<dbReference type="AlphaFoldDB" id="A0A0K0XB18"/>
<accession>A0A0K0XB18</accession>
<dbReference type="InterPro" id="IPR002563">
    <property type="entry name" value="Flavin_Rdtase-like_dom"/>
</dbReference>
<evidence type="ECO:0000313" key="6">
    <source>
        <dbReference type="EMBL" id="AKS34614.1"/>
    </source>
</evidence>
<keyword evidence="2" id="KW-0285">Flavoprotein</keyword>
<dbReference type="Gene3D" id="2.30.110.10">
    <property type="entry name" value="Electron Transport, Fmn-binding Protein, Chain A"/>
    <property type="match status" value="1"/>
</dbReference>